<comment type="subcellular location">
    <subcellularLocation>
        <location evidence="1">Membrane</location>
        <topology evidence="1">Single-pass membrane protein</topology>
    </subcellularLocation>
</comment>
<comment type="catalytic activity">
    <reaction evidence="13">
        <text>L-threonyl-[protein] + ATP = O-phospho-L-threonyl-[protein] + ADP + H(+)</text>
        <dbReference type="Rhea" id="RHEA:46608"/>
        <dbReference type="Rhea" id="RHEA-COMP:11060"/>
        <dbReference type="Rhea" id="RHEA-COMP:11605"/>
        <dbReference type="ChEBI" id="CHEBI:15378"/>
        <dbReference type="ChEBI" id="CHEBI:30013"/>
        <dbReference type="ChEBI" id="CHEBI:30616"/>
        <dbReference type="ChEBI" id="CHEBI:61977"/>
        <dbReference type="ChEBI" id="CHEBI:456216"/>
    </reaction>
</comment>
<dbReference type="EMBL" id="BAABME010005912">
    <property type="protein sequence ID" value="GAA0166948.1"/>
    <property type="molecule type" value="Genomic_DNA"/>
</dbReference>
<dbReference type="PROSITE" id="PS50011">
    <property type="entry name" value="PROTEIN_KINASE_DOM"/>
    <property type="match status" value="1"/>
</dbReference>
<evidence type="ECO:0000256" key="10">
    <source>
        <dbReference type="ARBA" id="ARBA00023136"/>
    </source>
</evidence>
<proteinExistence type="inferred from homology"/>
<dbReference type="Proteomes" id="UP001454036">
    <property type="component" value="Unassembled WGS sequence"/>
</dbReference>
<accession>A0AAV3QV68</accession>
<feature type="transmembrane region" description="Helical" evidence="18">
    <location>
        <begin position="12"/>
        <end position="35"/>
    </location>
</feature>
<evidence type="ECO:0000256" key="15">
    <source>
        <dbReference type="PROSITE-ProRule" id="PRU10141"/>
    </source>
</evidence>
<name>A0AAV3QV68_LITER</name>
<evidence type="ECO:0000256" key="5">
    <source>
        <dbReference type="ARBA" id="ARBA00022729"/>
    </source>
</evidence>
<evidence type="ECO:0000256" key="14">
    <source>
        <dbReference type="ARBA" id="ARBA00056804"/>
    </source>
</evidence>
<keyword evidence="11" id="KW-0325">Glycoprotein</keyword>
<evidence type="ECO:0000256" key="4">
    <source>
        <dbReference type="ARBA" id="ARBA00022692"/>
    </source>
</evidence>
<keyword evidence="20" id="KW-0675">Receptor</keyword>
<comment type="function">
    <text evidence="14">Serine/threonine-protein kinase that may function as a signaling receptor of extracellular matrix component.</text>
</comment>
<feature type="region of interest" description="Disordered" evidence="17">
    <location>
        <begin position="412"/>
        <end position="445"/>
    </location>
</feature>
<dbReference type="SMART" id="SM00220">
    <property type="entry name" value="S_TKc"/>
    <property type="match status" value="1"/>
</dbReference>
<keyword evidence="21" id="KW-1185">Reference proteome</keyword>
<dbReference type="FunFam" id="1.10.510.10:FF:000161">
    <property type="entry name" value="Wall-associated receptor kinase-like 20"/>
    <property type="match status" value="1"/>
</dbReference>
<evidence type="ECO:0000259" key="19">
    <source>
        <dbReference type="PROSITE" id="PS50011"/>
    </source>
</evidence>
<feature type="domain" description="Protein kinase" evidence="19">
    <location>
        <begin position="76"/>
        <end position="357"/>
    </location>
</feature>
<feature type="binding site" evidence="15">
    <location>
        <position position="105"/>
    </location>
    <ligand>
        <name>ATP</name>
        <dbReference type="ChEBI" id="CHEBI:30616"/>
    </ligand>
</feature>
<dbReference type="PROSITE" id="PS00108">
    <property type="entry name" value="PROTEIN_KINASE_ST"/>
    <property type="match status" value="1"/>
</dbReference>
<evidence type="ECO:0000313" key="21">
    <source>
        <dbReference type="Proteomes" id="UP001454036"/>
    </source>
</evidence>
<evidence type="ECO:0000256" key="1">
    <source>
        <dbReference type="ARBA" id="ARBA00004167"/>
    </source>
</evidence>
<reference evidence="20 21" key="1">
    <citation type="submission" date="2024-01" db="EMBL/GenBank/DDBJ databases">
        <title>The complete chloroplast genome sequence of Lithospermum erythrorhizon: insights into the phylogenetic relationship among Boraginaceae species and the maternal lineages of purple gromwells.</title>
        <authorList>
            <person name="Okada T."/>
            <person name="Watanabe K."/>
        </authorList>
    </citation>
    <scope>NUCLEOTIDE SEQUENCE [LARGE SCALE GENOMIC DNA]</scope>
</reference>
<evidence type="ECO:0000256" key="12">
    <source>
        <dbReference type="ARBA" id="ARBA00047558"/>
    </source>
</evidence>
<evidence type="ECO:0000256" key="7">
    <source>
        <dbReference type="ARBA" id="ARBA00022777"/>
    </source>
</evidence>
<keyword evidence="8 15" id="KW-0067">ATP-binding</keyword>
<dbReference type="GO" id="GO:0004674">
    <property type="term" value="F:protein serine/threonine kinase activity"/>
    <property type="evidence" value="ECO:0007669"/>
    <property type="project" value="UniProtKB-KW"/>
</dbReference>
<evidence type="ECO:0000256" key="16">
    <source>
        <dbReference type="RuleBase" id="RU000304"/>
    </source>
</evidence>
<keyword evidence="5" id="KW-0732">Signal</keyword>
<dbReference type="FunFam" id="3.30.200.20:FF:000481">
    <property type="entry name" value="Wall-associated receptor kinase-like 14"/>
    <property type="match status" value="1"/>
</dbReference>
<evidence type="ECO:0000313" key="20">
    <source>
        <dbReference type="EMBL" id="GAA0166948.1"/>
    </source>
</evidence>
<keyword evidence="9 18" id="KW-1133">Transmembrane helix</keyword>
<evidence type="ECO:0000256" key="13">
    <source>
        <dbReference type="ARBA" id="ARBA00047951"/>
    </source>
</evidence>
<dbReference type="GO" id="GO:0005524">
    <property type="term" value="F:ATP binding"/>
    <property type="evidence" value="ECO:0007669"/>
    <property type="project" value="UniProtKB-UniRule"/>
</dbReference>
<comment type="caution">
    <text evidence="20">The sequence shown here is derived from an EMBL/GenBank/DDBJ whole genome shotgun (WGS) entry which is preliminary data.</text>
</comment>
<keyword evidence="2 16" id="KW-0723">Serine/threonine-protein kinase</keyword>
<keyword evidence="10 18" id="KW-0472">Membrane</keyword>
<sequence>MSGRCGGTTRVGVLVGGILAGAFLMAAVGIICFFLQRRSRHLKNQMSGKRLLNEATGSSSVPFFPYKDIERATNGFSEKQRLGTGAYGTVYAGKLHNDEWVAIKKIRHRDPESAQQVMNEVKLLSSVSHPNLLRLLGCCIENGEHILVYEYMPNGTLSQHLQREKGAVLPWTVRLTIAAETSHAITHLHTAMNPPIYHRDIKSSNILLDINFNSKVADFGLSRFGMMDDSHISTAPQGTPGYVDPQYHQNYHLSDKSDVYSFGVVLVEIISALKVVDFSRPHSEINLAALAIDRIGKGRVDEIIDPFLEPNRDAWTLSSIHRVAELAFRCLAFHRDMRPTMMEVSDELEQIRASSWAPLEDNMCVASSVASSVSSPYNGSEISLSSTIAKMAGIGSRRSVVPCKTVDVLPEMDESMDSSPVSVQDPWLSEQSSPSTNSLLGNVAR</sequence>
<dbReference type="Gene3D" id="1.10.510.10">
    <property type="entry name" value="Transferase(Phosphotransferase) domain 1"/>
    <property type="match status" value="1"/>
</dbReference>
<organism evidence="20 21">
    <name type="scientific">Lithospermum erythrorhizon</name>
    <name type="common">Purple gromwell</name>
    <name type="synonym">Lithospermum officinale var. erythrorhizon</name>
    <dbReference type="NCBI Taxonomy" id="34254"/>
    <lineage>
        <taxon>Eukaryota</taxon>
        <taxon>Viridiplantae</taxon>
        <taxon>Streptophyta</taxon>
        <taxon>Embryophyta</taxon>
        <taxon>Tracheophyta</taxon>
        <taxon>Spermatophyta</taxon>
        <taxon>Magnoliopsida</taxon>
        <taxon>eudicotyledons</taxon>
        <taxon>Gunneridae</taxon>
        <taxon>Pentapetalae</taxon>
        <taxon>asterids</taxon>
        <taxon>lamiids</taxon>
        <taxon>Boraginales</taxon>
        <taxon>Boraginaceae</taxon>
        <taxon>Boraginoideae</taxon>
        <taxon>Lithospermeae</taxon>
        <taxon>Lithospermum</taxon>
    </lineage>
</organism>
<comment type="similarity">
    <text evidence="16">Belongs to the protein kinase superfamily.</text>
</comment>
<protein>
    <submittedName>
        <fullName evidence="20">Transmembrane signal receptor</fullName>
    </submittedName>
</protein>
<feature type="compositionally biased region" description="Polar residues" evidence="17">
    <location>
        <begin position="429"/>
        <end position="445"/>
    </location>
</feature>
<dbReference type="AlphaFoldDB" id="A0AAV3QV68"/>
<comment type="catalytic activity">
    <reaction evidence="12">
        <text>L-seryl-[protein] + ATP = O-phospho-L-seryl-[protein] + ADP + H(+)</text>
        <dbReference type="Rhea" id="RHEA:17989"/>
        <dbReference type="Rhea" id="RHEA-COMP:9863"/>
        <dbReference type="Rhea" id="RHEA-COMP:11604"/>
        <dbReference type="ChEBI" id="CHEBI:15378"/>
        <dbReference type="ChEBI" id="CHEBI:29999"/>
        <dbReference type="ChEBI" id="CHEBI:30616"/>
        <dbReference type="ChEBI" id="CHEBI:83421"/>
        <dbReference type="ChEBI" id="CHEBI:456216"/>
    </reaction>
</comment>
<keyword evidence="4 18" id="KW-0812">Transmembrane</keyword>
<keyword evidence="7" id="KW-0418">Kinase</keyword>
<dbReference type="PANTHER" id="PTHR46008:SF62">
    <property type="entry name" value="PROTEIN KINASE DOMAIN-CONTAINING PROTEIN"/>
    <property type="match status" value="1"/>
</dbReference>
<evidence type="ECO:0000256" key="3">
    <source>
        <dbReference type="ARBA" id="ARBA00022679"/>
    </source>
</evidence>
<evidence type="ECO:0000256" key="2">
    <source>
        <dbReference type="ARBA" id="ARBA00022527"/>
    </source>
</evidence>
<evidence type="ECO:0000256" key="8">
    <source>
        <dbReference type="ARBA" id="ARBA00022840"/>
    </source>
</evidence>
<dbReference type="SUPFAM" id="SSF56112">
    <property type="entry name" value="Protein kinase-like (PK-like)"/>
    <property type="match status" value="1"/>
</dbReference>
<dbReference type="InterPro" id="IPR011009">
    <property type="entry name" value="Kinase-like_dom_sf"/>
</dbReference>
<evidence type="ECO:0000256" key="18">
    <source>
        <dbReference type="SAM" id="Phobius"/>
    </source>
</evidence>
<dbReference type="PROSITE" id="PS00107">
    <property type="entry name" value="PROTEIN_KINASE_ATP"/>
    <property type="match status" value="1"/>
</dbReference>
<dbReference type="GO" id="GO:0005886">
    <property type="term" value="C:plasma membrane"/>
    <property type="evidence" value="ECO:0007669"/>
    <property type="project" value="UniProtKB-ARBA"/>
</dbReference>
<dbReference type="Pfam" id="PF00069">
    <property type="entry name" value="Pkinase"/>
    <property type="match status" value="1"/>
</dbReference>
<dbReference type="InterPro" id="IPR000719">
    <property type="entry name" value="Prot_kinase_dom"/>
</dbReference>
<keyword evidence="3" id="KW-0808">Transferase</keyword>
<dbReference type="InterPro" id="IPR008271">
    <property type="entry name" value="Ser/Thr_kinase_AS"/>
</dbReference>
<evidence type="ECO:0000256" key="9">
    <source>
        <dbReference type="ARBA" id="ARBA00022989"/>
    </source>
</evidence>
<dbReference type="Gene3D" id="3.30.200.20">
    <property type="entry name" value="Phosphorylase Kinase, domain 1"/>
    <property type="match status" value="1"/>
</dbReference>
<evidence type="ECO:0000256" key="11">
    <source>
        <dbReference type="ARBA" id="ARBA00023180"/>
    </source>
</evidence>
<gene>
    <name evidence="20" type="ORF">LIER_21991</name>
</gene>
<evidence type="ECO:0000256" key="17">
    <source>
        <dbReference type="SAM" id="MobiDB-lite"/>
    </source>
</evidence>
<keyword evidence="6 15" id="KW-0547">Nucleotide-binding</keyword>
<dbReference type="PANTHER" id="PTHR46008">
    <property type="entry name" value="LEAF RUST 10 DISEASE-RESISTANCE LOCUS RECEPTOR-LIKE PROTEIN KINASE-LIKE 1.4"/>
    <property type="match status" value="1"/>
</dbReference>
<evidence type="ECO:0000256" key="6">
    <source>
        <dbReference type="ARBA" id="ARBA00022741"/>
    </source>
</evidence>
<dbReference type="InterPro" id="IPR017441">
    <property type="entry name" value="Protein_kinase_ATP_BS"/>
</dbReference>